<proteinExistence type="predicted"/>
<reference evidence="1" key="1">
    <citation type="submission" date="2020-04" db="EMBL/GenBank/DDBJ databases">
        <title>A chromosome-scale assembly and high-density genetic map of the yellow drum (Nibea albiflora) genome.</title>
        <authorList>
            <person name="Xu D."/>
            <person name="Zhang W."/>
            <person name="Chen R."/>
            <person name="Tan P."/>
            <person name="Wang L."/>
            <person name="Song H."/>
            <person name="Tian L."/>
            <person name="Zhu Q."/>
            <person name="Wang B."/>
        </authorList>
    </citation>
    <scope>NUCLEOTIDE SEQUENCE</scope>
    <source>
        <strain evidence="1">ZJHYS-2018</strain>
    </source>
</reference>
<accession>A0ACB7ETE0</accession>
<dbReference type="EMBL" id="CM024810">
    <property type="protein sequence ID" value="KAG8005497.1"/>
    <property type="molecule type" value="Genomic_DNA"/>
</dbReference>
<keyword evidence="2" id="KW-1185">Reference proteome</keyword>
<organism evidence="1 2">
    <name type="scientific">Nibea albiflora</name>
    <name type="common">Yellow drum</name>
    <name type="synonym">Corvina albiflora</name>
    <dbReference type="NCBI Taxonomy" id="240163"/>
    <lineage>
        <taxon>Eukaryota</taxon>
        <taxon>Metazoa</taxon>
        <taxon>Chordata</taxon>
        <taxon>Craniata</taxon>
        <taxon>Vertebrata</taxon>
        <taxon>Euteleostomi</taxon>
        <taxon>Actinopterygii</taxon>
        <taxon>Neopterygii</taxon>
        <taxon>Teleostei</taxon>
        <taxon>Neoteleostei</taxon>
        <taxon>Acanthomorphata</taxon>
        <taxon>Eupercaria</taxon>
        <taxon>Sciaenidae</taxon>
        <taxon>Nibea</taxon>
    </lineage>
</organism>
<evidence type="ECO:0000313" key="2">
    <source>
        <dbReference type="Proteomes" id="UP000805704"/>
    </source>
</evidence>
<name>A0ACB7ETE0_NIBAL</name>
<gene>
    <name evidence="1" type="ORF">GBF38_001336</name>
</gene>
<comment type="caution">
    <text evidence="1">The sequence shown here is derived from an EMBL/GenBank/DDBJ whole genome shotgun (WGS) entry which is preliminary data.</text>
</comment>
<evidence type="ECO:0000313" key="1">
    <source>
        <dbReference type="EMBL" id="KAG8005497.1"/>
    </source>
</evidence>
<sequence>MHSKNLSVFCLDDQQLVCSVCRDSETHRDHAFKPVGEAEQDFKKELQDSLKPLRSKLKLVRQVKGNCHQMAEHIIVQTESTVRRIKEEFKKLHQFLEEEEEARMVALRAEEEEKSRVMKEKIGALSKEISALSDTIRAAEKELRAEDVLFLQNYKAAVKRVQQQPLPSDPQPVPGALIDVARHLGNLSFSVWNKMKEMVSYTPVILDPNTAHPDLSLSDDLTSAGHRERGQQLPDNPERIDHFIAVVGSEGFNSGSHSWEVEVGDNTAFVLGVLTESIQRKGFTWPGLWRLMFCNGEYKVLSPTDTGTDVSVMKNPKRIRVCLDWDGGQLSFYDPDTDTHIHTFAQTFTDRMFPYMSTWSKVPLKIVAMKVAVTVEEHS</sequence>
<dbReference type="Proteomes" id="UP000805704">
    <property type="component" value="Chromosome 22"/>
</dbReference>
<protein>
    <submittedName>
        <fullName evidence="1">Nuclear factor 7</fullName>
    </submittedName>
</protein>